<dbReference type="Proteomes" id="UP000184330">
    <property type="component" value="Unassembled WGS sequence"/>
</dbReference>
<feature type="region of interest" description="Disordered" evidence="1">
    <location>
        <begin position="442"/>
        <end position="461"/>
    </location>
</feature>
<organism evidence="2 3">
    <name type="scientific">Phialocephala subalpina</name>
    <dbReference type="NCBI Taxonomy" id="576137"/>
    <lineage>
        <taxon>Eukaryota</taxon>
        <taxon>Fungi</taxon>
        <taxon>Dikarya</taxon>
        <taxon>Ascomycota</taxon>
        <taxon>Pezizomycotina</taxon>
        <taxon>Leotiomycetes</taxon>
        <taxon>Helotiales</taxon>
        <taxon>Mollisiaceae</taxon>
        <taxon>Phialocephala</taxon>
        <taxon>Phialocephala fortinii species complex</taxon>
    </lineage>
</organism>
<sequence length="461" mass="51518">MFSDRVVAAAIIKTCGRELAHNHFEKAPSTRSFQLQRDFPKSTTTVPQFVRVFLHIILDLLLNSLHLQTTLAVITMATTTIYKPDDFANAVHEELHSTFAAQAKAKIVPDDEFAVHYEPSHVVSLAILDELYDNVENGPLSKNALKAKNKSFKAKLKNHPKNPKDLLKTLQTCRALDDDDDEGELVLKAQESVRKAIKLGRFSASPAVKKVGVHQAAVWWKLAISSKFAVCDWVYFACMSKDKAIEAQSCRIVDDHLGYSANRALVRRSESQVTPGSTKRPYNWKDPEHKNKKRALERKDTLDEIKSKFMAKLLPLGQDSGEEVAKTVNINKEENTKVEEEDSEDDKNEADDDDNESDTEASKSESESEEEDDDSGEDIETDGLFVGSLNSSPSKVATGRQLAVLVNKSFGDLMKRTRPSNSEEPSNHQVKLREVLDKIKGGKAGELTPSEEVTLREELRL</sequence>
<reference evidence="2 3" key="1">
    <citation type="submission" date="2016-03" db="EMBL/GenBank/DDBJ databases">
        <authorList>
            <person name="Ploux O."/>
        </authorList>
    </citation>
    <scope>NUCLEOTIDE SEQUENCE [LARGE SCALE GENOMIC DNA]</scope>
    <source>
        <strain evidence="2 3">UAMH 11012</strain>
    </source>
</reference>
<evidence type="ECO:0000256" key="1">
    <source>
        <dbReference type="SAM" id="MobiDB-lite"/>
    </source>
</evidence>
<feature type="region of interest" description="Disordered" evidence="1">
    <location>
        <begin position="267"/>
        <end position="298"/>
    </location>
</feature>
<feature type="compositionally biased region" description="Acidic residues" evidence="1">
    <location>
        <begin position="367"/>
        <end position="381"/>
    </location>
</feature>
<name>A0A1L7WNQ8_9HELO</name>
<feature type="compositionally biased region" description="Acidic residues" evidence="1">
    <location>
        <begin position="339"/>
        <end position="359"/>
    </location>
</feature>
<dbReference type="AlphaFoldDB" id="A0A1L7WNQ8"/>
<protein>
    <submittedName>
        <fullName evidence="2">Uncharacterized protein</fullName>
    </submittedName>
</protein>
<keyword evidence="3" id="KW-1185">Reference proteome</keyword>
<evidence type="ECO:0000313" key="2">
    <source>
        <dbReference type="EMBL" id="CZR54409.1"/>
    </source>
</evidence>
<accession>A0A1L7WNQ8</accession>
<dbReference type="EMBL" id="FJOG01000005">
    <property type="protein sequence ID" value="CZR54409.1"/>
    <property type="molecule type" value="Genomic_DNA"/>
</dbReference>
<feature type="region of interest" description="Disordered" evidence="1">
    <location>
        <begin position="327"/>
        <end position="397"/>
    </location>
</feature>
<proteinExistence type="predicted"/>
<gene>
    <name evidence="2" type="ORF">PAC_04293</name>
</gene>
<evidence type="ECO:0000313" key="3">
    <source>
        <dbReference type="Proteomes" id="UP000184330"/>
    </source>
</evidence>